<dbReference type="PROSITE" id="PS01124">
    <property type="entry name" value="HTH_ARAC_FAMILY_2"/>
    <property type="match status" value="1"/>
</dbReference>
<gene>
    <name evidence="5" type="ORF">GCM10011505_41480</name>
</gene>
<dbReference type="InterPro" id="IPR003313">
    <property type="entry name" value="AraC-bd"/>
</dbReference>
<accession>A0ABQ1J341</accession>
<evidence type="ECO:0000313" key="6">
    <source>
        <dbReference type="Proteomes" id="UP000603352"/>
    </source>
</evidence>
<dbReference type="PANTHER" id="PTHR11019">
    <property type="entry name" value="HTH-TYPE TRANSCRIPTIONAL REGULATOR NIMR"/>
    <property type="match status" value="1"/>
</dbReference>
<dbReference type="InterPro" id="IPR018060">
    <property type="entry name" value="HTH_AraC"/>
</dbReference>
<keyword evidence="3" id="KW-0804">Transcription</keyword>
<proteinExistence type="predicted"/>
<dbReference type="Pfam" id="PF02311">
    <property type="entry name" value="AraC_binding"/>
    <property type="match status" value="1"/>
</dbReference>
<dbReference type="RefSeq" id="WP_188581478.1">
    <property type="nucleotide sequence ID" value="NZ_BMDZ01000065.1"/>
</dbReference>
<evidence type="ECO:0000256" key="1">
    <source>
        <dbReference type="ARBA" id="ARBA00023015"/>
    </source>
</evidence>
<dbReference type="Proteomes" id="UP000603352">
    <property type="component" value="Unassembled WGS sequence"/>
</dbReference>
<dbReference type="CDD" id="cd06124">
    <property type="entry name" value="cupin_NimR-like_N"/>
    <property type="match status" value="1"/>
</dbReference>
<sequence length="263" mass="27523">MVTAHPTPLIDPVQAATAGGPVVLAVRKVDATARDTGRHVHARGQLVGTIQGLLGVETPAGRFAAPPSHAVWLPPAAPHGLALHGPFDGWSLWVSPDACAALPRSTTMIRVSDLLRAAVLAMAEAGGRDLRRLDRIAAVILDEIAAAPAGGPPPLPLPADQRLLKVARAIIDDPTDDRGLDGWAALAAMSGRSLSRRFPAETGLSLADWRRRVVAMAALERLACGDAVTMVAIDLGYASLSAFIAMIRRETGMTPGQHRATRG</sequence>
<dbReference type="SMART" id="SM00342">
    <property type="entry name" value="HTH_ARAC"/>
    <property type="match status" value="1"/>
</dbReference>
<comment type="caution">
    <text evidence="5">The sequence shown here is derived from an EMBL/GenBank/DDBJ whole genome shotgun (WGS) entry which is preliminary data.</text>
</comment>
<protein>
    <submittedName>
        <fullName evidence="5">AraC family transcriptional regulator</fullName>
    </submittedName>
</protein>
<evidence type="ECO:0000256" key="3">
    <source>
        <dbReference type="ARBA" id="ARBA00023163"/>
    </source>
</evidence>
<reference evidence="6" key="1">
    <citation type="journal article" date="2019" name="Int. J. Syst. Evol. Microbiol.">
        <title>The Global Catalogue of Microorganisms (GCM) 10K type strain sequencing project: providing services to taxonomists for standard genome sequencing and annotation.</title>
        <authorList>
            <consortium name="The Broad Institute Genomics Platform"/>
            <consortium name="The Broad Institute Genome Sequencing Center for Infectious Disease"/>
            <person name="Wu L."/>
            <person name="Ma J."/>
        </authorList>
    </citation>
    <scope>NUCLEOTIDE SEQUENCE [LARGE SCALE GENOMIC DNA]</scope>
    <source>
        <strain evidence="6">CGMCC 1.10188</strain>
    </source>
</reference>
<dbReference type="SUPFAM" id="SSF46689">
    <property type="entry name" value="Homeodomain-like"/>
    <property type="match status" value="1"/>
</dbReference>
<dbReference type="Gene3D" id="1.10.10.60">
    <property type="entry name" value="Homeodomain-like"/>
    <property type="match status" value="1"/>
</dbReference>
<dbReference type="EMBL" id="BMDZ01000065">
    <property type="protein sequence ID" value="GGB56257.1"/>
    <property type="molecule type" value="Genomic_DNA"/>
</dbReference>
<dbReference type="InterPro" id="IPR011051">
    <property type="entry name" value="RmlC_Cupin_sf"/>
</dbReference>
<evidence type="ECO:0000313" key="5">
    <source>
        <dbReference type="EMBL" id="GGB56257.1"/>
    </source>
</evidence>
<name>A0ABQ1J341_9PROT</name>
<evidence type="ECO:0000259" key="4">
    <source>
        <dbReference type="PROSITE" id="PS01124"/>
    </source>
</evidence>
<dbReference type="PANTHER" id="PTHR11019:SF159">
    <property type="entry name" value="TRANSCRIPTIONAL REGULATOR-RELATED"/>
    <property type="match status" value="1"/>
</dbReference>
<feature type="domain" description="HTH araC/xylS-type" evidence="4">
    <location>
        <begin position="164"/>
        <end position="261"/>
    </location>
</feature>
<keyword evidence="6" id="KW-1185">Reference proteome</keyword>
<keyword evidence="1" id="KW-0805">Transcription regulation</keyword>
<organism evidence="5 6">
    <name type="scientific">Tistrella bauzanensis</name>
    <dbReference type="NCBI Taxonomy" id="657419"/>
    <lineage>
        <taxon>Bacteria</taxon>
        <taxon>Pseudomonadati</taxon>
        <taxon>Pseudomonadota</taxon>
        <taxon>Alphaproteobacteria</taxon>
        <taxon>Geminicoccales</taxon>
        <taxon>Geminicoccaceae</taxon>
        <taxon>Tistrella</taxon>
    </lineage>
</organism>
<dbReference type="SUPFAM" id="SSF51182">
    <property type="entry name" value="RmlC-like cupins"/>
    <property type="match status" value="1"/>
</dbReference>
<evidence type="ECO:0000256" key="2">
    <source>
        <dbReference type="ARBA" id="ARBA00023125"/>
    </source>
</evidence>
<dbReference type="Pfam" id="PF12833">
    <property type="entry name" value="HTH_18"/>
    <property type="match status" value="1"/>
</dbReference>
<dbReference type="InterPro" id="IPR009057">
    <property type="entry name" value="Homeodomain-like_sf"/>
</dbReference>
<keyword evidence="2" id="KW-0238">DNA-binding</keyword>